<sequence length="142" mass="14730">MVVVNMPSRFNPRPASSLSESSITGGGSAPARDAAVRFGPLETAGRPPRTSPRLGPTPISSGSFLQVAQVAGIGDGLAGPGVVSLEVGRAYTEKVEEGRRGLEILPRLAVIAKAGKFKKERKPLAGSQGRPGRRGVFGWLEG</sequence>
<feature type="compositionally biased region" description="Polar residues" evidence="1">
    <location>
        <begin position="14"/>
        <end position="23"/>
    </location>
</feature>
<dbReference type="EMBL" id="OX460343">
    <property type="protein sequence ID" value="CAI9180368.1"/>
    <property type="molecule type" value="Genomic_DNA"/>
</dbReference>
<organism evidence="2 3">
    <name type="scientific">Rangifer tarandus platyrhynchus</name>
    <name type="common">Svalbard reindeer</name>
    <dbReference type="NCBI Taxonomy" id="3082113"/>
    <lineage>
        <taxon>Eukaryota</taxon>
        <taxon>Metazoa</taxon>
        <taxon>Chordata</taxon>
        <taxon>Craniata</taxon>
        <taxon>Vertebrata</taxon>
        <taxon>Euteleostomi</taxon>
        <taxon>Mammalia</taxon>
        <taxon>Eutheria</taxon>
        <taxon>Laurasiatheria</taxon>
        <taxon>Artiodactyla</taxon>
        <taxon>Ruminantia</taxon>
        <taxon>Pecora</taxon>
        <taxon>Cervidae</taxon>
        <taxon>Odocoileinae</taxon>
        <taxon>Rangifer</taxon>
    </lineage>
</organism>
<name>A0ABN9A2A2_RANTA</name>
<keyword evidence="3" id="KW-1185">Reference proteome</keyword>
<evidence type="ECO:0000256" key="1">
    <source>
        <dbReference type="SAM" id="MobiDB-lite"/>
    </source>
</evidence>
<reference evidence="2" key="1">
    <citation type="submission" date="2023-04" db="EMBL/GenBank/DDBJ databases">
        <authorList>
            <consortium name="ELIXIR-Norway"/>
        </authorList>
    </citation>
    <scope>NUCLEOTIDE SEQUENCE [LARGE SCALE GENOMIC DNA]</scope>
</reference>
<evidence type="ECO:0000313" key="2">
    <source>
        <dbReference type="EMBL" id="CAI9180368.1"/>
    </source>
</evidence>
<gene>
    <name evidence="2" type="ORF">MRATA1EN1_LOCUS29330</name>
</gene>
<protein>
    <submittedName>
        <fullName evidence="2">Uncharacterized protein</fullName>
    </submittedName>
</protein>
<dbReference type="Proteomes" id="UP001176941">
    <property type="component" value="Chromosome X"/>
</dbReference>
<proteinExistence type="predicted"/>
<evidence type="ECO:0000313" key="3">
    <source>
        <dbReference type="Proteomes" id="UP001176941"/>
    </source>
</evidence>
<feature type="region of interest" description="Disordered" evidence="1">
    <location>
        <begin position="121"/>
        <end position="142"/>
    </location>
</feature>
<feature type="region of interest" description="Disordered" evidence="1">
    <location>
        <begin position="1"/>
        <end position="60"/>
    </location>
</feature>
<accession>A0ABN9A2A2</accession>